<evidence type="ECO:0000256" key="7">
    <source>
        <dbReference type="ARBA" id="ARBA00023136"/>
    </source>
</evidence>
<feature type="transmembrane region" description="Helical" evidence="10">
    <location>
        <begin position="258"/>
        <end position="277"/>
    </location>
</feature>
<dbReference type="PROSITE" id="PS50893">
    <property type="entry name" value="ABC_TRANSPORTER_2"/>
    <property type="match status" value="2"/>
</dbReference>
<dbReference type="PROSITE" id="PS00211">
    <property type="entry name" value="ABC_TRANSPORTER_1"/>
    <property type="match status" value="1"/>
</dbReference>
<feature type="transmembrane region" description="Helical" evidence="10">
    <location>
        <begin position="836"/>
        <end position="856"/>
    </location>
</feature>
<dbReference type="InterPro" id="IPR003439">
    <property type="entry name" value="ABC_transporter-like_ATP-bd"/>
</dbReference>
<gene>
    <name evidence="13" type="ORF">B0H17DRAFT_1003157</name>
</gene>
<dbReference type="CDD" id="cd18579">
    <property type="entry name" value="ABC_6TM_ABCC_D1"/>
    <property type="match status" value="1"/>
</dbReference>
<dbReference type="InterPro" id="IPR011527">
    <property type="entry name" value="ABC1_TM_dom"/>
</dbReference>
<accession>A0AAD7M6Q8</accession>
<feature type="transmembrane region" description="Helical" evidence="10">
    <location>
        <begin position="61"/>
        <end position="82"/>
    </location>
</feature>
<proteinExistence type="predicted"/>
<evidence type="ECO:0000256" key="6">
    <source>
        <dbReference type="ARBA" id="ARBA00022989"/>
    </source>
</evidence>
<feature type="transmembrane region" description="Helical" evidence="10">
    <location>
        <begin position="297"/>
        <end position="318"/>
    </location>
</feature>
<dbReference type="InterPro" id="IPR044746">
    <property type="entry name" value="ABCC_6TM_D1"/>
</dbReference>
<feature type="domain" description="ABC transmembrane type-1" evidence="12">
    <location>
        <begin position="836"/>
        <end position="1112"/>
    </location>
</feature>
<dbReference type="PROSITE" id="PS50929">
    <property type="entry name" value="ABC_TM1F"/>
    <property type="match status" value="2"/>
</dbReference>
<evidence type="ECO:0000256" key="8">
    <source>
        <dbReference type="ARBA" id="ARBA00023180"/>
    </source>
</evidence>
<evidence type="ECO:0000256" key="3">
    <source>
        <dbReference type="ARBA" id="ARBA00022692"/>
    </source>
</evidence>
<evidence type="ECO:0000256" key="9">
    <source>
        <dbReference type="SAM" id="MobiDB-lite"/>
    </source>
</evidence>
<feature type="transmembrane region" description="Helical" evidence="10">
    <location>
        <begin position="88"/>
        <end position="114"/>
    </location>
</feature>
<name>A0AAD7M6Q8_MYCRO</name>
<feature type="compositionally biased region" description="Polar residues" evidence="9">
    <location>
        <begin position="782"/>
        <end position="794"/>
    </location>
</feature>
<feature type="domain" description="ABC transporter" evidence="11">
    <location>
        <begin position="1152"/>
        <end position="1387"/>
    </location>
</feature>
<dbReference type="CDD" id="cd03244">
    <property type="entry name" value="ABCC_MRP_domain2"/>
    <property type="match status" value="1"/>
</dbReference>
<dbReference type="GO" id="GO:0005524">
    <property type="term" value="F:ATP binding"/>
    <property type="evidence" value="ECO:0007669"/>
    <property type="project" value="UniProtKB-KW"/>
</dbReference>
<keyword evidence="7 10" id="KW-0472">Membrane</keyword>
<feature type="transmembrane region" description="Helical" evidence="10">
    <location>
        <begin position="876"/>
        <end position="896"/>
    </location>
</feature>
<dbReference type="Pfam" id="PF00005">
    <property type="entry name" value="ABC_tran"/>
    <property type="match status" value="2"/>
</dbReference>
<dbReference type="FunFam" id="3.40.50.300:FF:000630">
    <property type="entry name" value="ATP-binding cassette (ABC) transporter, putative"/>
    <property type="match status" value="1"/>
</dbReference>
<evidence type="ECO:0000259" key="12">
    <source>
        <dbReference type="PROSITE" id="PS50929"/>
    </source>
</evidence>
<dbReference type="SUPFAM" id="SSF90123">
    <property type="entry name" value="ABC transporter transmembrane region"/>
    <property type="match status" value="2"/>
</dbReference>
<dbReference type="Gene3D" id="1.20.1560.10">
    <property type="entry name" value="ABC transporter type 1, transmembrane domain"/>
    <property type="match status" value="2"/>
</dbReference>
<evidence type="ECO:0000256" key="4">
    <source>
        <dbReference type="ARBA" id="ARBA00022741"/>
    </source>
</evidence>
<keyword evidence="4" id="KW-0547">Nucleotide-binding</keyword>
<feature type="transmembrane region" description="Helical" evidence="10">
    <location>
        <begin position="475"/>
        <end position="499"/>
    </location>
</feature>
<protein>
    <submittedName>
        <fullName evidence="13">P-loop containing nucleoside triphosphate hydrolase protein</fullName>
    </submittedName>
</protein>
<dbReference type="SUPFAM" id="SSF52540">
    <property type="entry name" value="P-loop containing nucleoside triphosphate hydrolases"/>
    <property type="match status" value="2"/>
</dbReference>
<feature type="domain" description="ABC transmembrane type-1" evidence="12">
    <location>
        <begin position="266"/>
        <end position="545"/>
    </location>
</feature>
<keyword evidence="8" id="KW-0325">Glycoprotein</keyword>
<dbReference type="InterPro" id="IPR036640">
    <property type="entry name" value="ABC1_TM_sf"/>
</dbReference>
<dbReference type="CDD" id="cd18580">
    <property type="entry name" value="ABC_6TM_ABCC_D2"/>
    <property type="match status" value="1"/>
</dbReference>
<dbReference type="PANTHER" id="PTHR24223:SF399">
    <property type="entry name" value="ABC TRANSPORTER ATNG"/>
    <property type="match status" value="1"/>
</dbReference>
<keyword evidence="6 10" id="KW-1133">Transmembrane helix</keyword>
<feature type="transmembrane region" description="Helical" evidence="10">
    <location>
        <begin position="519"/>
        <end position="540"/>
    </location>
</feature>
<keyword evidence="3 10" id="KW-0812">Transmembrane</keyword>
<feature type="transmembrane region" description="Helical" evidence="10">
    <location>
        <begin position="373"/>
        <end position="393"/>
    </location>
</feature>
<dbReference type="GO" id="GO:0140359">
    <property type="term" value="F:ABC-type transporter activity"/>
    <property type="evidence" value="ECO:0007669"/>
    <property type="project" value="InterPro"/>
</dbReference>
<evidence type="ECO:0000256" key="1">
    <source>
        <dbReference type="ARBA" id="ARBA00004141"/>
    </source>
</evidence>
<dbReference type="InterPro" id="IPR050173">
    <property type="entry name" value="ABC_transporter_C-like"/>
</dbReference>
<dbReference type="InterPro" id="IPR044726">
    <property type="entry name" value="ABCC_6TM_D2"/>
</dbReference>
<dbReference type="InterPro" id="IPR003593">
    <property type="entry name" value="AAA+_ATPase"/>
</dbReference>
<dbReference type="InterPro" id="IPR027417">
    <property type="entry name" value="P-loop_NTPase"/>
</dbReference>
<dbReference type="GO" id="GO:0016887">
    <property type="term" value="F:ATP hydrolysis activity"/>
    <property type="evidence" value="ECO:0007669"/>
    <property type="project" value="InterPro"/>
</dbReference>
<feature type="transmembrane region" description="Helical" evidence="10">
    <location>
        <begin position="151"/>
        <end position="173"/>
    </location>
</feature>
<keyword evidence="2" id="KW-0813">Transport</keyword>
<dbReference type="SMART" id="SM00382">
    <property type="entry name" value="AAA"/>
    <property type="match status" value="2"/>
</dbReference>
<feature type="transmembrane region" description="Helical" evidence="10">
    <location>
        <begin position="1054"/>
        <end position="1077"/>
    </location>
</feature>
<evidence type="ECO:0000313" key="13">
    <source>
        <dbReference type="EMBL" id="KAJ7703885.1"/>
    </source>
</evidence>
<evidence type="ECO:0000256" key="5">
    <source>
        <dbReference type="ARBA" id="ARBA00022840"/>
    </source>
</evidence>
<evidence type="ECO:0000256" key="10">
    <source>
        <dbReference type="SAM" id="Phobius"/>
    </source>
</evidence>
<dbReference type="Gene3D" id="3.40.50.300">
    <property type="entry name" value="P-loop containing nucleotide triphosphate hydrolases"/>
    <property type="match status" value="2"/>
</dbReference>
<evidence type="ECO:0000313" key="14">
    <source>
        <dbReference type="Proteomes" id="UP001221757"/>
    </source>
</evidence>
<feature type="transmembrane region" description="Helical" evidence="10">
    <location>
        <begin position="970"/>
        <end position="990"/>
    </location>
</feature>
<evidence type="ECO:0000259" key="11">
    <source>
        <dbReference type="PROSITE" id="PS50893"/>
    </source>
</evidence>
<feature type="transmembrane region" description="Helical" evidence="10">
    <location>
        <begin position="941"/>
        <end position="964"/>
    </location>
</feature>
<comment type="caution">
    <text evidence="13">The sequence shown here is derived from an EMBL/GenBank/DDBJ whole genome shotgun (WGS) entry which is preliminary data.</text>
</comment>
<dbReference type="InterPro" id="IPR017871">
    <property type="entry name" value="ABC_transporter-like_CS"/>
</dbReference>
<reference evidence="13" key="1">
    <citation type="submission" date="2023-03" db="EMBL/GenBank/DDBJ databases">
        <title>Massive genome expansion in bonnet fungi (Mycena s.s.) driven by repeated elements and novel gene families across ecological guilds.</title>
        <authorList>
            <consortium name="Lawrence Berkeley National Laboratory"/>
            <person name="Harder C.B."/>
            <person name="Miyauchi S."/>
            <person name="Viragh M."/>
            <person name="Kuo A."/>
            <person name="Thoen E."/>
            <person name="Andreopoulos B."/>
            <person name="Lu D."/>
            <person name="Skrede I."/>
            <person name="Drula E."/>
            <person name="Henrissat B."/>
            <person name="Morin E."/>
            <person name="Kohler A."/>
            <person name="Barry K."/>
            <person name="LaButti K."/>
            <person name="Morin E."/>
            <person name="Salamov A."/>
            <person name="Lipzen A."/>
            <person name="Mereny Z."/>
            <person name="Hegedus B."/>
            <person name="Baldrian P."/>
            <person name="Stursova M."/>
            <person name="Weitz H."/>
            <person name="Taylor A."/>
            <person name="Grigoriev I.V."/>
            <person name="Nagy L.G."/>
            <person name="Martin F."/>
            <person name="Kauserud H."/>
        </authorList>
    </citation>
    <scope>NUCLEOTIDE SEQUENCE</scope>
    <source>
        <strain evidence="13">CBHHK067</strain>
    </source>
</reference>
<sequence length="1394" mass="151099">MTSCAQDASFGPVSSCRSFDFTVDFEQTILSFSPDVVFSLLALSRLVYLESQPRQSPTAKINTLKCAASLFVIGCTTASLVYGRQHHLPSAIIWLAAPIFQILCAVLLSLLVMVEQLYTIAPSTLIIAYAFIRGVFTAASLRSAVQIGLSHGAIAISALVTSSYLLLFCVELIPKPTAKVISDVSTSNIISRSLYIWLFPLLWAGRNKVLRIEDCGSIPHEFGACATRERLDGSIHESLDGKPIHFIRDSLRAFPSTFLGPVFPRILLLVATFSQPLLVSRMIGYISELDPPSDKGWALVGAFVCVYGLIALTTSIYWEKVFDGTVRYRAGLVGSIYSKSLRLSSKSGRDLGGGVASTYMSVDVERICQGLEVLHETWAALVSIILAVLLLYSQATWPAFLPLGITLILFAVAAYISRGIGAAQGLWLASTDKRVKYLTSVLHNYLPMKWARYEDVVGARAAQLRAEEMRGAHSFYNNICITGALTVTAGMACNLSVLGPYAALAAHGHGHGALDPNRLFTVVATLNLMTEPLGLIGGLLPQLMAAYASMKRIEDYLSRPEKIASSNETQWDAAETPGADAIRLEAASFSWVLDSSPFLGPLSLGLKQGELHVCVGPVAAGKSMFLLSLLGETTCTQGSMSVPDAPIAYAAQEPLIIAATVRDNILFGQEYSANWYNRVLDACALRSEIDRMEAQDGTFLNEKGTNLSGGQRQRIALARAVYAKAAWTLLDDTFSALDAQTADHVKHLGGADNILVVESGSVRYQGTLIQIKDAGYKIEANTSDDSTTTSGLQETSKDTKEYEDMEEQDETAIQRSSGGFTPYLFYMRAAGWGNSVAVVALLSLSGCIGLGSNVYLQQWAQKSGRNVGSWVGGYAGLTLGNFILIAFGMWTFAMVITNRVGQKIHAEEISGLLRAAPGYMMATSAGRAINRFSQDIFMCDLEFTVAVLNVILSSVAIVGSVVFILIPAPWLALAVPFVGAIYWIVLSFYLKTSKQFQQLTAASKSPLYTLFSTTLSGLVTIRAMRVEGHFQRLNDAHLDRSQIPFYFRFAGLRFLRTFLTVISFILATGLAALVVGLRKSMNPASLGLALASLTSISGQLSDLVMNLSGLENAAVSISRIHEVASLPEEKDPAAGSPEKRTLAATLREAPSLTFKDVHMRYRADLPEAIRNVSFHISAGQKIGICGRSGSGKSSLILAIFRGLDQALMAGEILINGLDTQTIPLETLRQSLSLVAQRPVIWFASVRENIDPHGIYTDQEIWSTLDRIGIAGAITDLPEKLDTVLEDEGSISTGQRQLLCLARVLLRKRKFVVLDEASSSLDLEMDKKIREIIRSELADCTVISIAHRIETIADFDMILVMEDGIVAETGSPAELLSRPDSKFARLAASQGIRAP</sequence>
<dbReference type="Proteomes" id="UP001221757">
    <property type="component" value="Unassembled WGS sequence"/>
</dbReference>
<dbReference type="Pfam" id="PF00664">
    <property type="entry name" value="ABC_membrane"/>
    <property type="match status" value="2"/>
</dbReference>
<evidence type="ECO:0000256" key="2">
    <source>
        <dbReference type="ARBA" id="ARBA00022448"/>
    </source>
</evidence>
<organism evidence="13 14">
    <name type="scientific">Mycena rosella</name>
    <name type="common">Pink bonnet</name>
    <name type="synonym">Agaricus rosellus</name>
    <dbReference type="NCBI Taxonomy" id="1033263"/>
    <lineage>
        <taxon>Eukaryota</taxon>
        <taxon>Fungi</taxon>
        <taxon>Dikarya</taxon>
        <taxon>Basidiomycota</taxon>
        <taxon>Agaricomycotina</taxon>
        <taxon>Agaricomycetes</taxon>
        <taxon>Agaricomycetidae</taxon>
        <taxon>Agaricales</taxon>
        <taxon>Marasmiineae</taxon>
        <taxon>Mycenaceae</taxon>
        <taxon>Mycena</taxon>
    </lineage>
</organism>
<keyword evidence="5" id="KW-0067">ATP-binding</keyword>
<keyword evidence="14" id="KW-1185">Reference proteome</keyword>
<keyword evidence="13" id="KW-0378">Hydrolase</keyword>
<feature type="domain" description="ABC transporter" evidence="11">
    <location>
        <begin position="582"/>
        <end position="815"/>
    </location>
</feature>
<dbReference type="GO" id="GO:0016020">
    <property type="term" value="C:membrane"/>
    <property type="evidence" value="ECO:0007669"/>
    <property type="project" value="UniProtKB-SubCell"/>
</dbReference>
<feature type="region of interest" description="Disordered" evidence="9">
    <location>
        <begin position="782"/>
        <end position="802"/>
    </location>
</feature>
<dbReference type="EMBL" id="JARKIE010000011">
    <property type="protein sequence ID" value="KAJ7703885.1"/>
    <property type="molecule type" value="Genomic_DNA"/>
</dbReference>
<comment type="subcellular location">
    <subcellularLocation>
        <location evidence="1">Membrane</location>
        <topology evidence="1">Multi-pass membrane protein</topology>
    </subcellularLocation>
</comment>
<dbReference type="PANTHER" id="PTHR24223">
    <property type="entry name" value="ATP-BINDING CASSETTE SUB-FAMILY C"/>
    <property type="match status" value="1"/>
</dbReference>
<feature type="transmembrane region" description="Helical" evidence="10">
    <location>
        <begin position="29"/>
        <end position="49"/>
    </location>
</feature>